<reference evidence="2 3" key="1">
    <citation type="submission" date="2021-06" db="EMBL/GenBank/DDBJ databases">
        <title>Actinoplanes lichenicola sp. nov., and Actinoplanes ovalisporus sp. nov., isolated from lichen in Thailand.</title>
        <authorList>
            <person name="Saeng-In P."/>
            <person name="Kanchanasin P."/>
            <person name="Yuki M."/>
            <person name="Kudo T."/>
            <person name="Ohkuma M."/>
            <person name="Phongsopitanun W."/>
            <person name="Tanasupawat S."/>
        </authorList>
    </citation>
    <scope>NUCLEOTIDE SEQUENCE [LARGE SCALE GENOMIC DNA]</scope>
    <source>
        <strain evidence="2 3">NBRC 110975</strain>
    </source>
</reference>
<name>A0ABS5YHF2_9ACTN</name>
<keyword evidence="3" id="KW-1185">Reference proteome</keyword>
<sequence>MQLIKGTGPLSGSFGNGYRPGDPKWHGSGRAVDWMGYNQDALASFLASKRPLELIHRTSRRDYAYTRGVNKGSFNEALMNAHRNHIHIAMQNGGVIREPVLGIGASGRSYSFGDGYRPERVVPMGAGPGAGSGGGSVYNIRIEPKIPVGSHPVEVGAAIARALEPYFRAGGSIVGRDGVEIRTT</sequence>
<evidence type="ECO:0000313" key="3">
    <source>
        <dbReference type="Proteomes" id="UP001519654"/>
    </source>
</evidence>
<evidence type="ECO:0000313" key="2">
    <source>
        <dbReference type="EMBL" id="MBU2662861.1"/>
    </source>
</evidence>
<protein>
    <submittedName>
        <fullName evidence="2">Uncharacterized protein</fullName>
    </submittedName>
</protein>
<organism evidence="2 3">
    <name type="scientific">Paractinoplanes bogorensis</name>
    <dbReference type="NCBI Taxonomy" id="1610840"/>
    <lineage>
        <taxon>Bacteria</taxon>
        <taxon>Bacillati</taxon>
        <taxon>Actinomycetota</taxon>
        <taxon>Actinomycetes</taxon>
        <taxon>Micromonosporales</taxon>
        <taxon>Micromonosporaceae</taxon>
        <taxon>Paractinoplanes</taxon>
    </lineage>
</organism>
<dbReference type="EMBL" id="JAHKKG010000002">
    <property type="protein sequence ID" value="MBU2662861.1"/>
    <property type="molecule type" value="Genomic_DNA"/>
</dbReference>
<dbReference type="Proteomes" id="UP001519654">
    <property type="component" value="Unassembled WGS sequence"/>
</dbReference>
<accession>A0ABS5YHF2</accession>
<proteinExistence type="predicted"/>
<dbReference type="RefSeq" id="WP_215784861.1">
    <property type="nucleotide sequence ID" value="NZ_JAHKKG010000002.1"/>
</dbReference>
<comment type="caution">
    <text evidence="2">The sequence shown here is derived from an EMBL/GenBank/DDBJ whole genome shotgun (WGS) entry which is preliminary data.</text>
</comment>
<gene>
    <name evidence="2" type="ORF">KOI35_05005</name>
</gene>
<feature type="region of interest" description="Disordered" evidence="1">
    <location>
        <begin position="1"/>
        <end position="22"/>
    </location>
</feature>
<evidence type="ECO:0000256" key="1">
    <source>
        <dbReference type="SAM" id="MobiDB-lite"/>
    </source>
</evidence>